<keyword evidence="1" id="KW-0812">Transmembrane</keyword>
<name>A0AAX4PK91_9CHLO</name>
<sequence>MAPRGRGRGDRTLLGRARRTFAKFEFEFLFVFFAGAFYLLCKYWLYRFYEYLETNKVVLPDFKNKG</sequence>
<evidence type="ECO:0000313" key="3">
    <source>
        <dbReference type="Proteomes" id="UP001472866"/>
    </source>
</evidence>
<dbReference type="EMBL" id="CP151514">
    <property type="protein sequence ID" value="WZN66253.1"/>
    <property type="molecule type" value="Genomic_DNA"/>
</dbReference>
<evidence type="ECO:0000313" key="2">
    <source>
        <dbReference type="EMBL" id="WZN66253.1"/>
    </source>
</evidence>
<feature type="transmembrane region" description="Helical" evidence="1">
    <location>
        <begin position="21"/>
        <end position="45"/>
    </location>
</feature>
<keyword evidence="1" id="KW-1133">Transmembrane helix</keyword>
<accession>A0AAX4PK91</accession>
<keyword evidence="3" id="KW-1185">Reference proteome</keyword>
<dbReference type="AlphaFoldDB" id="A0AAX4PK91"/>
<reference evidence="2 3" key="1">
    <citation type="submission" date="2024-03" db="EMBL/GenBank/DDBJ databases">
        <title>Complete genome sequence of the green alga Chloropicon roscoffensis RCC1871.</title>
        <authorList>
            <person name="Lemieux C."/>
            <person name="Pombert J.-F."/>
            <person name="Otis C."/>
            <person name="Turmel M."/>
        </authorList>
    </citation>
    <scope>NUCLEOTIDE SEQUENCE [LARGE SCALE GENOMIC DNA]</scope>
    <source>
        <strain evidence="2 3">RCC1871</strain>
    </source>
</reference>
<evidence type="ECO:0008006" key="4">
    <source>
        <dbReference type="Google" id="ProtNLM"/>
    </source>
</evidence>
<dbReference type="Proteomes" id="UP001472866">
    <property type="component" value="Chromosome 14"/>
</dbReference>
<proteinExistence type="predicted"/>
<keyword evidence="1" id="KW-0472">Membrane</keyword>
<protein>
    <recommendedName>
        <fullName evidence="4">ATP synthase F0 subunit 8</fullName>
    </recommendedName>
</protein>
<evidence type="ECO:0000256" key="1">
    <source>
        <dbReference type="SAM" id="Phobius"/>
    </source>
</evidence>
<gene>
    <name evidence="2" type="ORF">HKI87_14g78180</name>
</gene>
<organism evidence="2 3">
    <name type="scientific">Chloropicon roscoffensis</name>
    <dbReference type="NCBI Taxonomy" id="1461544"/>
    <lineage>
        <taxon>Eukaryota</taxon>
        <taxon>Viridiplantae</taxon>
        <taxon>Chlorophyta</taxon>
        <taxon>Chloropicophyceae</taxon>
        <taxon>Chloropicales</taxon>
        <taxon>Chloropicaceae</taxon>
        <taxon>Chloropicon</taxon>
    </lineage>
</organism>